<dbReference type="Proteomes" id="UP000792457">
    <property type="component" value="Unassembled WGS sequence"/>
</dbReference>
<organism evidence="2 3">
    <name type="scientific">Ladona fulva</name>
    <name type="common">Scarce chaser dragonfly</name>
    <name type="synonym">Libellula fulva</name>
    <dbReference type="NCBI Taxonomy" id="123851"/>
    <lineage>
        <taxon>Eukaryota</taxon>
        <taxon>Metazoa</taxon>
        <taxon>Ecdysozoa</taxon>
        <taxon>Arthropoda</taxon>
        <taxon>Hexapoda</taxon>
        <taxon>Insecta</taxon>
        <taxon>Pterygota</taxon>
        <taxon>Palaeoptera</taxon>
        <taxon>Odonata</taxon>
        <taxon>Epiprocta</taxon>
        <taxon>Anisoptera</taxon>
        <taxon>Libelluloidea</taxon>
        <taxon>Libellulidae</taxon>
        <taxon>Ladona</taxon>
    </lineage>
</organism>
<proteinExistence type="predicted"/>
<feature type="region of interest" description="Disordered" evidence="1">
    <location>
        <begin position="1"/>
        <end position="102"/>
    </location>
</feature>
<comment type="caution">
    <text evidence="2">The sequence shown here is derived from an EMBL/GenBank/DDBJ whole genome shotgun (WGS) entry which is preliminary data.</text>
</comment>
<gene>
    <name evidence="2" type="ORF">J437_LFUL002348</name>
</gene>
<accession>A0A8K0P219</accession>
<keyword evidence="3" id="KW-1185">Reference proteome</keyword>
<evidence type="ECO:0000313" key="2">
    <source>
        <dbReference type="EMBL" id="KAG8229623.1"/>
    </source>
</evidence>
<feature type="compositionally biased region" description="Basic and acidic residues" evidence="1">
    <location>
        <begin position="38"/>
        <end position="53"/>
    </location>
</feature>
<reference evidence="2" key="2">
    <citation type="submission" date="2017-10" db="EMBL/GenBank/DDBJ databases">
        <title>Ladona fulva Genome sequencing and assembly.</title>
        <authorList>
            <person name="Murali S."/>
            <person name="Richards S."/>
            <person name="Bandaranaike D."/>
            <person name="Bellair M."/>
            <person name="Blankenburg K."/>
            <person name="Chao H."/>
            <person name="Dinh H."/>
            <person name="Doddapaneni H."/>
            <person name="Dugan-Rocha S."/>
            <person name="Elkadiri S."/>
            <person name="Gnanaolivu R."/>
            <person name="Hernandez B."/>
            <person name="Skinner E."/>
            <person name="Javaid M."/>
            <person name="Lee S."/>
            <person name="Li M."/>
            <person name="Ming W."/>
            <person name="Munidasa M."/>
            <person name="Muniz J."/>
            <person name="Nguyen L."/>
            <person name="Hughes D."/>
            <person name="Osuji N."/>
            <person name="Pu L.-L."/>
            <person name="Puazo M."/>
            <person name="Qu C."/>
            <person name="Quiroz J."/>
            <person name="Raj R."/>
            <person name="Weissenberger G."/>
            <person name="Xin Y."/>
            <person name="Zou X."/>
            <person name="Han Y."/>
            <person name="Worley K."/>
            <person name="Muzny D."/>
            <person name="Gibbs R."/>
        </authorList>
    </citation>
    <scope>NUCLEOTIDE SEQUENCE</scope>
    <source>
        <strain evidence="2">Sampled in the wild</strain>
    </source>
</reference>
<feature type="compositionally biased region" description="Gly residues" evidence="1">
    <location>
        <begin position="9"/>
        <end position="19"/>
    </location>
</feature>
<evidence type="ECO:0000256" key="1">
    <source>
        <dbReference type="SAM" id="MobiDB-lite"/>
    </source>
</evidence>
<sequence length="150" mass="16368">MARVQSGNNGDGAGEGGANGTNAAANSSKQRSMVVVLPERRHSITSKSEEKNKSLKSGQSLGGPRPSTAIGSKGSNIVDKGKKEEANGEAEEEDEELKRPQFKTAKERECWELYQRMCEKGLSVSYDTILRGMLTPTEYRMRRNALLSTC</sequence>
<protein>
    <submittedName>
        <fullName evidence="2">Uncharacterized protein</fullName>
    </submittedName>
</protein>
<dbReference type="AlphaFoldDB" id="A0A8K0P219"/>
<dbReference type="OrthoDB" id="7663415at2759"/>
<name>A0A8K0P219_LADFU</name>
<dbReference type="EMBL" id="KZ308437">
    <property type="protein sequence ID" value="KAG8229623.1"/>
    <property type="molecule type" value="Genomic_DNA"/>
</dbReference>
<evidence type="ECO:0000313" key="3">
    <source>
        <dbReference type="Proteomes" id="UP000792457"/>
    </source>
</evidence>
<reference evidence="2" key="1">
    <citation type="submission" date="2013-04" db="EMBL/GenBank/DDBJ databases">
        <authorList>
            <person name="Qu J."/>
            <person name="Murali S.C."/>
            <person name="Bandaranaike D."/>
            <person name="Bellair M."/>
            <person name="Blankenburg K."/>
            <person name="Chao H."/>
            <person name="Dinh H."/>
            <person name="Doddapaneni H."/>
            <person name="Downs B."/>
            <person name="Dugan-Rocha S."/>
            <person name="Elkadiri S."/>
            <person name="Gnanaolivu R.D."/>
            <person name="Hernandez B."/>
            <person name="Javaid M."/>
            <person name="Jayaseelan J.C."/>
            <person name="Lee S."/>
            <person name="Li M."/>
            <person name="Ming W."/>
            <person name="Munidasa M."/>
            <person name="Muniz J."/>
            <person name="Nguyen L."/>
            <person name="Ongeri F."/>
            <person name="Osuji N."/>
            <person name="Pu L.-L."/>
            <person name="Puazo M."/>
            <person name="Qu C."/>
            <person name="Quiroz J."/>
            <person name="Raj R."/>
            <person name="Weissenberger G."/>
            <person name="Xin Y."/>
            <person name="Zou X."/>
            <person name="Han Y."/>
            <person name="Richards S."/>
            <person name="Worley K."/>
            <person name="Muzny D."/>
            <person name="Gibbs R."/>
        </authorList>
    </citation>
    <scope>NUCLEOTIDE SEQUENCE</scope>
    <source>
        <strain evidence="2">Sampled in the wild</strain>
    </source>
</reference>